<evidence type="ECO:0000256" key="1">
    <source>
        <dbReference type="SAM" id="Coils"/>
    </source>
</evidence>
<accession>A0A553ZMM9</accession>
<evidence type="ECO:0000313" key="3">
    <source>
        <dbReference type="EMBL" id="TSB42734.1"/>
    </source>
</evidence>
<organism evidence="3 4">
    <name type="scientific">Streptomyces benahoarensis</name>
    <dbReference type="NCBI Taxonomy" id="2595054"/>
    <lineage>
        <taxon>Bacteria</taxon>
        <taxon>Bacillati</taxon>
        <taxon>Actinomycetota</taxon>
        <taxon>Actinomycetes</taxon>
        <taxon>Kitasatosporales</taxon>
        <taxon>Streptomycetaceae</taxon>
        <taxon>Streptomyces</taxon>
    </lineage>
</organism>
<feature type="coiled-coil region" evidence="1">
    <location>
        <begin position="41"/>
        <end position="83"/>
    </location>
</feature>
<reference evidence="3 4" key="1">
    <citation type="submission" date="2019-07" db="EMBL/GenBank/DDBJ databases">
        <title>Draft genome for Streptomyces benahoarensis MZ03-48.</title>
        <authorList>
            <person name="Gonzalez-Pimentel J.L."/>
        </authorList>
    </citation>
    <scope>NUCLEOTIDE SEQUENCE [LARGE SCALE GENOMIC DNA]</scope>
    <source>
        <strain evidence="3 4">MZ03-48</strain>
    </source>
</reference>
<evidence type="ECO:0000256" key="2">
    <source>
        <dbReference type="SAM" id="MobiDB-lite"/>
    </source>
</evidence>
<proteinExistence type="predicted"/>
<protein>
    <submittedName>
        <fullName evidence="3">Uncharacterized protein</fullName>
    </submittedName>
</protein>
<dbReference type="AlphaFoldDB" id="A0A553ZMM9"/>
<name>A0A553ZMM9_9ACTN</name>
<keyword evidence="1" id="KW-0175">Coiled coil</keyword>
<feature type="region of interest" description="Disordered" evidence="2">
    <location>
        <begin position="137"/>
        <end position="161"/>
    </location>
</feature>
<evidence type="ECO:0000313" key="4">
    <source>
        <dbReference type="Proteomes" id="UP000320888"/>
    </source>
</evidence>
<gene>
    <name evidence="3" type="ORF">FNZ23_08320</name>
</gene>
<dbReference type="EMBL" id="VKLS01000062">
    <property type="protein sequence ID" value="TSB42734.1"/>
    <property type="molecule type" value="Genomic_DNA"/>
</dbReference>
<comment type="caution">
    <text evidence="3">The sequence shown here is derived from an EMBL/GenBank/DDBJ whole genome shotgun (WGS) entry which is preliminary data.</text>
</comment>
<dbReference type="Proteomes" id="UP000320888">
    <property type="component" value="Unassembled WGS sequence"/>
</dbReference>
<dbReference type="RefSeq" id="WP_143940172.1">
    <property type="nucleotide sequence ID" value="NZ_VKLS01000062.1"/>
</dbReference>
<keyword evidence="4" id="KW-1185">Reference proteome</keyword>
<sequence>MHALLLAVLAAIAGTAWYWNRFPGKWVFPFSPEYADRRAQLTKFRRNLRAVDKEAAQAERSARERANAEEAKYQQDVRELENEIAGLLRPGTGRCVKGPIGDITVYEHAVKMAGQTPAVIQLAGLKAEFRSDPTYMIDLTEPSGRTHRARYPSRREADGEETPFFTAEQLSDFTLDILNAAADEHDFRTHREARLPHARKELETAQRNTASRDEALKNLQNVCAWQKNNPRRKTALAELDEERRRWQQLTGKMPPR</sequence>
<dbReference type="OrthoDB" id="4328047at2"/>